<organism evidence="6 7">
    <name type="scientific">Micrococcus cohnii</name>
    <dbReference type="NCBI Taxonomy" id="993416"/>
    <lineage>
        <taxon>Bacteria</taxon>
        <taxon>Bacillati</taxon>
        <taxon>Actinomycetota</taxon>
        <taxon>Actinomycetes</taxon>
        <taxon>Micrococcales</taxon>
        <taxon>Micrococcaceae</taxon>
        <taxon>Micrococcus</taxon>
    </lineage>
</organism>
<comment type="caution">
    <text evidence="6">The sequence shown here is derived from an EMBL/GenBank/DDBJ whole genome shotgun (WGS) entry which is preliminary data.</text>
</comment>
<keyword evidence="5" id="KW-0732">Signal</keyword>
<sequence>MSAAQPTAAGLLAVARAAAAAGAAVLAERWHGVHPARQLPPEALGAETKSSGSDWVTEFDRRAEDAVRRVLASYRPHDEISGEEHGVTTPTDPSGLRWSIDPLDGTTNFIRGVPQFCTSVAVCGPALDAADQTAGTRGDGEPVWLAGAVVAPALHRTWYAAQGEGAFCVLDADPVRLGVGPGHAAPDAAQPVRLTGPVPSRSGRLLATGFGYDPRRRARQLRDLGRLMEGFGDVRRIGSAALDLCMVADGTLDAYAELGTQEHDWAAGALIAEEAGVVVHRPRHPDGGARPDWALAGTLEGGLVESLRAEYVDEKESR</sequence>
<dbReference type="AlphaFoldDB" id="A0A7W7GM60"/>
<evidence type="ECO:0000256" key="3">
    <source>
        <dbReference type="ARBA" id="ARBA00022842"/>
    </source>
</evidence>
<feature type="signal peptide" evidence="5">
    <location>
        <begin position="1"/>
        <end position="23"/>
    </location>
</feature>
<dbReference type="Gene3D" id="3.30.540.10">
    <property type="entry name" value="Fructose-1,6-Bisphosphatase, subunit A, domain 1"/>
    <property type="match status" value="1"/>
</dbReference>
<dbReference type="GO" id="GO:0006020">
    <property type="term" value="P:inositol metabolic process"/>
    <property type="evidence" value="ECO:0007669"/>
    <property type="project" value="TreeGrafter"/>
</dbReference>
<feature type="binding site" evidence="4">
    <location>
        <position position="104"/>
    </location>
    <ligand>
        <name>Mg(2+)</name>
        <dbReference type="ChEBI" id="CHEBI:18420"/>
        <label>1</label>
        <note>catalytic</note>
    </ligand>
</feature>
<evidence type="ECO:0000313" key="7">
    <source>
        <dbReference type="Proteomes" id="UP000540191"/>
    </source>
</evidence>
<keyword evidence="3 4" id="KW-0460">Magnesium</keyword>
<feature type="chain" id="PRO_5039542428" evidence="5">
    <location>
        <begin position="24"/>
        <end position="318"/>
    </location>
</feature>
<accession>A0A7W7GM60</accession>
<dbReference type="RefSeq" id="WP_158495507.1">
    <property type="nucleotide sequence ID" value="NZ_JACHNA010000001.1"/>
</dbReference>
<dbReference type="PRINTS" id="PR00377">
    <property type="entry name" value="IMPHPHTASES"/>
</dbReference>
<dbReference type="EMBL" id="JACHNA010000001">
    <property type="protein sequence ID" value="MBB4734664.1"/>
    <property type="molecule type" value="Genomic_DNA"/>
</dbReference>
<keyword evidence="1 4" id="KW-0479">Metal-binding</keyword>
<dbReference type="Proteomes" id="UP000540191">
    <property type="component" value="Unassembled WGS sequence"/>
</dbReference>
<dbReference type="InterPro" id="IPR000760">
    <property type="entry name" value="Inositol_monophosphatase-like"/>
</dbReference>
<evidence type="ECO:0000256" key="2">
    <source>
        <dbReference type="ARBA" id="ARBA00022801"/>
    </source>
</evidence>
<keyword evidence="7" id="KW-1185">Reference proteome</keyword>
<evidence type="ECO:0000256" key="5">
    <source>
        <dbReference type="SAM" id="SignalP"/>
    </source>
</evidence>
<feature type="binding site" evidence="4">
    <location>
        <position position="83"/>
    </location>
    <ligand>
        <name>Mg(2+)</name>
        <dbReference type="ChEBI" id="CHEBI:18420"/>
        <label>1</label>
        <note>catalytic</note>
    </ligand>
</feature>
<feature type="binding site" evidence="4">
    <location>
        <position position="103"/>
    </location>
    <ligand>
        <name>Mg(2+)</name>
        <dbReference type="ChEBI" id="CHEBI:18420"/>
        <label>1</label>
        <note>catalytic</note>
    </ligand>
</feature>
<dbReference type="Pfam" id="PF00459">
    <property type="entry name" value="Inositol_P"/>
    <property type="match status" value="1"/>
</dbReference>
<dbReference type="GO" id="GO:0008934">
    <property type="term" value="F:inositol monophosphate 1-phosphatase activity"/>
    <property type="evidence" value="ECO:0007669"/>
    <property type="project" value="TreeGrafter"/>
</dbReference>
<dbReference type="InterPro" id="IPR020583">
    <property type="entry name" value="Inositol_monoP_metal-BS"/>
</dbReference>
<dbReference type="GO" id="GO:0046872">
    <property type="term" value="F:metal ion binding"/>
    <property type="evidence" value="ECO:0007669"/>
    <property type="project" value="UniProtKB-KW"/>
</dbReference>
<evidence type="ECO:0000313" key="6">
    <source>
        <dbReference type="EMBL" id="MBB4734664.1"/>
    </source>
</evidence>
<name>A0A7W7GM60_9MICC</name>
<dbReference type="EC" id="3.1.3.25" evidence="6"/>
<protein>
    <submittedName>
        <fullName evidence="6">Myo-inositol-1(Or 4)-monophosphatase</fullName>
        <ecNumber evidence="6">3.1.3.25</ecNumber>
    </submittedName>
</protein>
<dbReference type="GO" id="GO:0007165">
    <property type="term" value="P:signal transduction"/>
    <property type="evidence" value="ECO:0007669"/>
    <property type="project" value="TreeGrafter"/>
</dbReference>
<evidence type="ECO:0000256" key="4">
    <source>
        <dbReference type="PIRSR" id="PIRSR600760-2"/>
    </source>
</evidence>
<evidence type="ECO:0000256" key="1">
    <source>
        <dbReference type="ARBA" id="ARBA00022723"/>
    </source>
</evidence>
<comment type="cofactor">
    <cofactor evidence="4">
        <name>Mg(2+)</name>
        <dbReference type="ChEBI" id="CHEBI:18420"/>
    </cofactor>
</comment>
<reference evidence="6 7" key="1">
    <citation type="submission" date="2020-08" db="EMBL/GenBank/DDBJ databases">
        <title>Sequencing the genomes of 1000 actinobacteria strains.</title>
        <authorList>
            <person name="Klenk H.-P."/>
        </authorList>
    </citation>
    <scope>NUCLEOTIDE SEQUENCE [LARGE SCALE GENOMIC DNA]</scope>
    <source>
        <strain evidence="6 7">DSM 23974</strain>
    </source>
</reference>
<dbReference type="PANTHER" id="PTHR20854">
    <property type="entry name" value="INOSITOL MONOPHOSPHATASE"/>
    <property type="match status" value="1"/>
</dbReference>
<proteinExistence type="predicted"/>
<dbReference type="Gene3D" id="3.40.190.80">
    <property type="match status" value="1"/>
</dbReference>
<dbReference type="PANTHER" id="PTHR20854:SF4">
    <property type="entry name" value="INOSITOL-1-MONOPHOSPHATASE-RELATED"/>
    <property type="match status" value="1"/>
</dbReference>
<keyword evidence="2 6" id="KW-0378">Hydrolase</keyword>
<dbReference type="SUPFAM" id="SSF56655">
    <property type="entry name" value="Carbohydrate phosphatase"/>
    <property type="match status" value="1"/>
</dbReference>
<feature type="binding site" evidence="4">
    <location>
        <position position="264"/>
    </location>
    <ligand>
        <name>Mg(2+)</name>
        <dbReference type="ChEBI" id="CHEBI:18420"/>
        <label>1</label>
        <note>catalytic</note>
    </ligand>
</feature>
<dbReference type="PROSITE" id="PS00629">
    <property type="entry name" value="IMP_1"/>
    <property type="match status" value="1"/>
</dbReference>
<gene>
    <name evidence="6" type="ORF">HDA30_000172</name>
</gene>
<feature type="binding site" evidence="4">
    <location>
        <position position="101"/>
    </location>
    <ligand>
        <name>Mg(2+)</name>
        <dbReference type="ChEBI" id="CHEBI:18420"/>
        <label>1</label>
        <note>catalytic</note>
    </ligand>
</feature>